<dbReference type="OrthoDB" id="5104847at2759"/>
<comment type="caution">
    <text evidence="1">The sequence shown here is derived from an EMBL/GenBank/DDBJ whole genome shotgun (WGS) entry which is preliminary data.</text>
</comment>
<sequence>MLSPQGMDLTLEESEFLDQHLDQFKELRHLPWPSPFAYVLVCGYRGGKGLGGMYHRQGPGEVLKRLYSAEFDWGLDPLGDPDYKIITVGKWSLGLGLSSFPLGEDLGVIQPLNGADAIVLTYDDTSRKSFDVMVEFYDMLETLPTESEPYRELSGFRRSRVGAKSDTTCPWSRLKSYMKTAWKPKKQEATEPQKLVASIASELDEAPIPKMEPGPIPLVVIGNHRTDRPAVVAREEGEEFARKIGVGFFMFSTMILNWGDRDILERLAPRLVLQRACGKEMGRFTGGNQPLRYAFKGSFGIV</sequence>
<name>A0A9P9DVQ3_9HYPO</name>
<accession>A0A9P9DVQ3</accession>
<gene>
    <name evidence="1" type="ORF">EDB81DRAFT_202090</name>
</gene>
<evidence type="ECO:0000313" key="2">
    <source>
        <dbReference type="Proteomes" id="UP000738349"/>
    </source>
</evidence>
<dbReference type="EMBL" id="JAGMUV010000020">
    <property type="protein sequence ID" value="KAH7125909.1"/>
    <property type="molecule type" value="Genomic_DNA"/>
</dbReference>
<evidence type="ECO:0000313" key="1">
    <source>
        <dbReference type="EMBL" id="KAH7125909.1"/>
    </source>
</evidence>
<organism evidence="1 2">
    <name type="scientific">Dactylonectria macrodidyma</name>
    <dbReference type="NCBI Taxonomy" id="307937"/>
    <lineage>
        <taxon>Eukaryota</taxon>
        <taxon>Fungi</taxon>
        <taxon>Dikarya</taxon>
        <taxon>Ascomycota</taxon>
        <taxon>Pezizomycotina</taxon>
        <taxon>Sordariomycetes</taxon>
        <taxon>Hypocreomycetidae</taxon>
        <taxon>Hypocreales</taxon>
        <taxon>Nectriaceae</taxon>
        <taxon>Dactylonectria</taxon>
    </lineage>
</organism>
<dbReference type="Gene3D" id="3.40.50.300">
    <property type="entry name" value="P-loop containing nucleotide triphosphate hydrolases"/>
    <property type="match status" value="1"/>
</dbReference>
<dbReference type="SUPFAM" id="SSF52540">
    <property type="entry name" value="P-loop containing nucleoside triphosphate hydrolases"/>
    <property type="match status" value="1"/>
</dbReference>
<dbReference type="InterPro" id="IPR027417">
    <property type="entry name" value="P-loop_NTPase"/>
</dbReference>
<protein>
    <submittedName>
        <fullName evidence="1">Uncharacterized protein</fullName>
    </submittedName>
</protein>
<dbReference type="AlphaFoldDB" id="A0A9P9DVQ3"/>
<reference evidence="1" key="1">
    <citation type="journal article" date="2021" name="Nat. Commun.">
        <title>Genetic determinants of endophytism in the Arabidopsis root mycobiome.</title>
        <authorList>
            <person name="Mesny F."/>
            <person name="Miyauchi S."/>
            <person name="Thiergart T."/>
            <person name="Pickel B."/>
            <person name="Atanasova L."/>
            <person name="Karlsson M."/>
            <person name="Huettel B."/>
            <person name="Barry K.W."/>
            <person name="Haridas S."/>
            <person name="Chen C."/>
            <person name="Bauer D."/>
            <person name="Andreopoulos W."/>
            <person name="Pangilinan J."/>
            <person name="LaButti K."/>
            <person name="Riley R."/>
            <person name="Lipzen A."/>
            <person name="Clum A."/>
            <person name="Drula E."/>
            <person name="Henrissat B."/>
            <person name="Kohler A."/>
            <person name="Grigoriev I.V."/>
            <person name="Martin F.M."/>
            <person name="Hacquard S."/>
        </authorList>
    </citation>
    <scope>NUCLEOTIDE SEQUENCE</scope>
    <source>
        <strain evidence="1">MPI-CAGE-AT-0147</strain>
    </source>
</reference>
<keyword evidence="2" id="KW-1185">Reference proteome</keyword>
<proteinExistence type="predicted"/>
<dbReference type="Proteomes" id="UP000738349">
    <property type="component" value="Unassembled WGS sequence"/>
</dbReference>